<dbReference type="InterPro" id="IPR043129">
    <property type="entry name" value="ATPase_NBD"/>
</dbReference>
<dbReference type="Gene3D" id="3.30.420.40">
    <property type="match status" value="1"/>
</dbReference>
<accession>R7SKX4</accession>
<dbReference type="KEGG" id="dsq:DICSQDRAFT_93713"/>
<organism evidence="1 2">
    <name type="scientific">Dichomitus squalens (strain LYAD-421)</name>
    <name type="common">Western red white-rot fungus</name>
    <dbReference type="NCBI Taxonomy" id="732165"/>
    <lineage>
        <taxon>Eukaryota</taxon>
        <taxon>Fungi</taxon>
        <taxon>Dikarya</taxon>
        <taxon>Basidiomycota</taxon>
        <taxon>Agaricomycotina</taxon>
        <taxon>Agaricomycetes</taxon>
        <taxon>Polyporales</taxon>
        <taxon>Polyporaceae</taxon>
        <taxon>Dichomitus</taxon>
    </lineage>
</organism>
<evidence type="ECO:0000313" key="2">
    <source>
        <dbReference type="Proteomes" id="UP000053319"/>
    </source>
</evidence>
<reference evidence="1 2" key="1">
    <citation type="journal article" date="2012" name="Science">
        <title>The Paleozoic origin of enzymatic lignin decomposition reconstructed from 31 fungal genomes.</title>
        <authorList>
            <person name="Floudas D."/>
            <person name="Binder M."/>
            <person name="Riley R."/>
            <person name="Barry K."/>
            <person name="Blanchette R.A."/>
            <person name="Henrissat B."/>
            <person name="Martinez A.T."/>
            <person name="Otillar R."/>
            <person name="Spatafora J.W."/>
            <person name="Yadav J.S."/>
            <person name="Aerts A."/>
            <person name="Benoit I."/>
            <person name="Boyd A."/>
            <person name="Carlson A."/>
            <person name="Copeland A."/>
            <person name="Coutinho P.M."/>
            <person name="de Vries R.P."/>
            <person name="Ferreira P."/>
            <person name="Findley K."/>
            <person name="Foster B."/>
            <person name="Gaskell J."/>
            <person name="Glotzer D."/>
            <person name="Gorecki P."/>
            <person name="Heitman J."/>
            <person name="Hesse C."/>
            <person name="Hori C."/>
            <person name="Igarashi K."/>
            <person name="Jurgens J.A."/>
            <person name="Kallen N."/>
            <person name="Kersten P."/>
            <person name="Kohler A."/>
            <person name="Kuees U."/>
            <person name="Kumar T.K.A."/>
            <person name="Kuo A."/>
            <person name="LaButti K."/>
            <person name="Larrondo L.F."/>
            <person name="Lindquist E."/>
            <person name="Ling A."/>
            <person name="Lombard V."/>
            <person name="Lucas S."/>
            <person name="Lundell T."/>
            <person name="Martin R."/>
            <person name="McLaughlin D.J."/>
            <person name="Morgenstern I."/>
            <person name="Morin E."/>
            <person name="Murat C."/>
            <person name="Nagy L.G."/>
            <person name="Nolan M."/>
            <person name="Ohm R.A."/>
            <person name="Patyshakuliyeva A."/>
            <person name="Rokas A."/>
            <person name="Ruiz-Duenas F.J."/>
            <person name="Sabat G."/>
            <person name="Salamov A."/>
            <person name="Samejima M."/>
            <person name="Schmutz J."/>
            <person name="Slot J.C."/>
            <person name="St John F."/>
            <person name="Stenlid J."/>
            <person name="Sun H."/>
            <person name="Sun S."/>
            <person name="Syed K."/>
            <person name="Tsang A."/>
            <person name="Wiebenga A."/>
            <person name="Young D."/>
            <person name="Pisabarro A."/>
            <person name="Eastwood D.C."/>
            <person name="Martin F."/>
            <person name="Cullen D."/>
            <person name="Grigoriev I.V."/>
            <person name="Hibbett D.S."/>
        </authorList>
    </citation>
    <scope>NUCLEOTIDE SEQUENCE [LARGE SCALE GENOMIC DNA]</scope>
    <source>
        <strain evidence="1 2">LYAD-421 SS1</strain>
    </source>
</reference>
<proteinExistence type="predicted"/>
<dbReference type="HOGENOM" id="CLU_009958_4_2_1"/>
<dbReference type="AlphaFoldDB" id="R7SKX4"/>
<dbReference type="GeneID" id="18845035"/>
<dbReference type="SUPFAM" id="SSF53067">
    <property type="entry name" value="Actin-like ATPase domain"/>
    <property type="match status" value="2"/>
</dbReference>
<dbReference type="OrthoDB" id="2963168at2759"/>
<dbReference type="CDD" id="cd10170">
    <property type="entry name" value="ASKHA_NBD_HSP70"/>
    <property type="match status" value="1"/>
</dbReference>
<evidence type="ECO:0000313" key="1">
    <source>
        <dbReference type="EMBL" id="EJF56390.1"/>
    </source>
</evidence>
<dbReference type="EMBL" id="JH719473">
    <property type="protein sequence ID" value="EJF56390.1"/>
    <property type="molecule type" value="Genomic_DNA"/>
</dbReference>
<dbReference type="Proteomes" id="UP000053319">
    <property type="component" value="Unassembled WGS sequence"/>
</dbReference>
<dbReference type="RefSeq" id="XP_007370897.1">
    <property type="nucleotide sequence ID" value="XM_007370835.1"/>
</dbReference>
<name>R7SKX4_DICSQ</name>
<dbReference type="PANTHER" id="PTHR14187">
    <property type="entry name" value="ALPHA KINASE/ELONGATION FACTOR 2 KINASE"/>
    <property type="match status" value="1"/>
</dbReference>
<evidence type="ECO:0008006" key="3">
    <source>
        <dbReference type="Google" id="ProtNLM"/>
    </source>
</evidence>
<sequence>MPSPQAYSRPVRKLVLGIDVGTTYSSMAYALLDPGEVPKIHGVTRFLGQENAAGDSKIPSILCYRQDGSVHSVGAEAALPGLDLDAEDQDLVLVERFKLHLRPERFGDPRRQDVPPLPRGKTVIDVFSDFLRYLFRCTGQYIRETHANGESLWTSIEDRIEFVLSHPNGWGRLQQGKMRQAAIMAGLVPDTAAGHARVHLVTEGEASLMFCIQSGLTEEAMRVGKTVMVIEADRATVKFSTYAFASIFPISVLKEITPAECILQGSTTINIRARQFLEERLASSAYGNDKDINSMMIYFDNKTRPAFDDDKKPSYIKFGSMSCNDPKFSIRRGQLMLSGAEMKSFFQPSLDAIVDVVQKQRREVAESLETVFLVGGFAASPWLHTALKSALNAHGVTLCRPDSLTSKVVANGAVYFYLEQFASARIMNMTYGTNVAVDYDLNDPEHYRRRDDSFVRPSGRVMLRHGFSIMLKKGTSMRDNEEISHPYNIEARNLRNLDSIIVDVLCYRGRSAQPKWVDVEPEYYTPICTVSADTSRVSKVARNGPDGLYYLQEFKIVLLCNSTELQAQIGWVDGGVEHRGPAKIFYDDDLEISQ</sequence>
<dbReference type="PANTHER" id="PTHR14187:SF5">
    <property type="entry name" value="HEAT SHOCK 70 KDA PROTEIN 12A"/>
    <property type="match status" value="1"/>
</dbReference>
<gene>
    <name evidence="1" type="ORF">DICSQDRAFT_93713</name>
</gene>
<protein>
    <recommendedName>
        <fullName evidence="3">Actin-like ATPase domain-containing protein</fullName>
    </recommendedName>
</protein>
<dbReference type="OMA" id="PSVLWYT"/>